<dbReference type="Pfam" id="PF13692">
    <property type="entry name" value="Glyco_trans_1_4"/>
    <property type="match status" value="1"/>
</dbReference>
<protein>
    <submittedName>
        <fullName evidence="1">TIGR03087 family PEP-CTERM/XrtA system glycosyltransferase</fullName>
    </submittedName>
</protein>
<keyword evidence="2" id="KW-1185">Reference proteome</keyword>
<evidence type="ECO:0000313" key="2">
    <source>
        <dbReference type="Proteomes" id="UP001595615"/>
    </source>
</evidence>
<dbReference type="SUPFAM" id="SSF53756">
    <property type="entry name" value="UDP-Glycosyltransferase/glycogen phosphorylase"/>
    <property type="match status" value="1"/>
</dbReference>
<organism evidence="1 2">
    <name type="scientific">Sphingoaurantiacus capsulatus</name>
    <dbReference type="NCBI Taxonomy" id="1771310"/>
    <lineage>
        <taxon>Bacteria</taxon>
        <taxon>Pseudomonadati</taxon>
        <taxon>Pseudomonadota</taxon>
        <taxon>Alphaproteobacteria</taxon>
        <taxon>Sphingomonadales</taxon>
        <taxon>Sphingosinicellaceae</taxon>
        <taxon>Sphingoaurantiacus</taxon>
    </lineage>
</organism>
<sequence length="411" mass="45138">MSDILFLAHRIPYPPDKGDKIRSWHMLKHLAERATVHLGAFVDDPADMAHAAKLRSICGEVKLMPLKPSDRWKRALRGLMGGDALSLALYYDPAMVKWVKQVLRQNRITTIVAFSSQMAPYALPHLGGRKGIMDFVDVDSEKWRQYAVEARPGLRQVMYKREAKLLRALEKYATHHFQASLFVSEAEAAVFRKLAGSYAHTVKAMNNGVDYRYFDPAAGFAPLPAATGPVIVFSGAMDYRPNIDAVSWFAEKIWPEVRKKHAGATFKIVGSKPAPEVKRLDGKNGVVVTGRVEDMRPHLAAADVCVAPLRIARGIQNKVLEAMAMARPVVATAAAFEGIEAAPGEHLLLADEPGAFADRIDELLRDTARAQAMGAAARAQVIARYDWDASLAMLDDIIGLKAPQPALVSAQ</sequence>
<dbReference type="PANTHER" id="PTHR12526:SF600">
    <property type="entry name" value="GLYCOSYL TRANSFERASE GROUP 1"/>
    <property type="match status" value="1"/>
</dbReference>
<accession>A0ABV7XEE8</accession>
<dbReference type="CDD" id="cd03801">
    <property type="entry name" value="GT4_PimA-like"/>
    <property type="match status" value="1"/>
</dbReference>
<dbReference type="RefSeq" id="WP_380862723.1">
    <property type="nucleotide sequence ID" value="NZ_JBHRXV010000011.1"/>
</dbReference>
<dbReference type="NCBIfam" id="TIGR03087">
    <property type="entry name" value="stp1"/>
    <property type="match status" value="1"/>
</dbReference>
<dbReference type="Gene3D" id="3.40.50.2000">
    <property type="entry name" value="Glycogen Phosphorylase B"/>
    <property type="match status" value="2"/>
</dbReference>
<comment type="caution">
    <text evidence="1">The sequence shown here is derived from an EMBL/GenBank/DDBJ whole genome shotgun (WGS) entry which is preliminary data.</text>
</comment>
<reference evidence="2" key="1">
    <citation type="journal article" date="2019" name="Int. J. Syst. Evol. Microbiol.">
        <title>The Global Catalogue of Microorganisms (GCM) 10K type strain sequencing project: providing services to taxonomists for standard genome sequencing and annotation.</title>
        <authorList>
            <consortium name="The Broad Institute Genomics Platform"/>
            <consortium name="The Broad Institute Genome Sequencing Center for Infectious Disease"/>
            <person name="Wu L."/>
            <person name="Ma J."/>
        </authorList>
    </citation>
    <scope>NUCLEOTIDE SEQUENCE [LARGE SCALE GENOMIC DNA]</scope>
    <source>
        <strain evidence="2">KCTC 42644</strain>
    </source>
</reference>
<evidence type="ECO:0000313" key="1">
    <source>
        <dbReference type="EMBL" id="MFC3713840.1"/>
    </source>
</evidence>
<name>A0ABV7XEE8_9SPHN</name>
<dbReference type="Proteomes" id="UP001595615">
    <property type="component" value="Unassembled WGS sequence"/>
</dbReference>
<dbReference type="EMBL" id="JBHRXV010000011">
    <property type="protein sequence ID" value="MFC3713840.1"/>
    <property type="molecule type" value="Genomic_DNA"/>
</dbReference>
<dbReference type="InterPro" id="IPR017521">
    <property type="entry name" value="Sugar_tfrase_PEP-CTERM_Stp1"/>
</dbReference>
<gene>
    <name evidence="1" type="ORF">ACFOMD_14785</name>
</gene>
<dbReference type="PANTHER" id="PTHR12526">
    <property type="entry name" value="GLYCOSYLTRANSFERASE"/>
    <property type="match status" value="1"/>
</dbReference>
<proteinExistence type="predicted"/>